<dbReference type="InterPro" id="IPR024743">
    <property type="entry name" value="Dynein_HC_stalk"/>
</dbReference>
<dbReference type="InterPro" id="IPR004273">
    <property type="entry name" value="Dynein_heavy_D6_P-loop"/>
</dbReference>
<dbReference type="InterPro" id="IPR027417">
    <property type="entry name" value="P-loop_NTPase"/>
</dbReference>
<gene>
    <name evidence="4" type="ORF">DERYTH_LOCUS22435</name>
</gene>
<evidence type="ECO:0000313" key="5">
    <source>
        <dbReference type="Proteomes" id="UP000789405"/>
    </source>
</evidence>
<feature type="domain" description="Dynein heavy chain ATP-binding dynein motor region" evidence="3">
    <location>
        <begin position="270"/>
        <end position="490"/>
    </location>
</feature>
<dbReference type="Gene3D" id="6.10.140.1060">
    <property type="match status" value="1"/>
</dbReference>
<evidence type="ECO:0000313" key="4">
    <source>
        <dbReference type="EMBL" id="CAG8796210.1"/>
    </source>
</evidence>
<feature type="domain" description="Dynein heavy chain region D6 P-loop" evidence="1">
    <location>
        <begin position="716"/>
        <end position="811"/>
    </location>
</feature>
<protein>
    <submittedName>
        <fullName evidence="4">26365_t:CDS:1</fullName>
    </submittedName>
</protein>
<dbReference type="OrthoDB" id="447173at2759"/>
<sequence length="812" mass="94692">DAKKSVRGITKQQLIEIRAMNNPPEAIKMAMTSAIDMLDRKADNWQAVQVIIRSDDFINSIVNYDINKMTKNIRKKIKTKYLAMPTYNFEKVSRANMACGRLVKWVIAIVNCSDTLENHSSIRKEMEDLMVAQNQNQQQLECLHQMINDLENVITTYKDKYTDIIKDKEAIKKQMISIKNRIDIFVNLESLSSEMKKWEIISRELETQKETIVGDVLLSASFLAYGGYFDQQYREILIKKWINHLYNSNIQIKQEFSVAEYLSSPEDRLSWQVNSLLADDLFTENAIMLKRFNRYPLIIDSSGQAFSFLINEFEKDKKVIITSFLDNSFVKVLEDALRFGYLLFVQDAEHFDPILNPILNREVCYNGDRVLIRLGEQDIDFSPSFSLFLLTGNPYFNFSPDVCSKVTFVNFIMTRSSLQKRCLNELLKAEQSYTDQLLTNSITTQCKLKLQLRYLEKSILQVLNESEGNILNDDKIQDTLRKLKQEAAEIIPAIEKTDNYMKEHIAQYAPLACVCSSVFFAMAQMNLLHYFYQFSLEYFYEIFQFILFENPNLKNIIEPDERLKIITRDLFKVTLKRVSRALLRKDYVTFAILLSQIKLHAYPDQITETEFENAFDIGTLNKIKEFMALPCFMILNKHFNENFDEWAQFLKFDAPEKQMSEHWVASLPQTLTIKYFRPDKVISAVTELLSITFEPAFSFKTKIFDFISLVLDEVQPNTPIFLCSVPGNDASYFLEHRVFELKIKCMSIAMDSCEGLILADQAIADSIKCGYWVLLKKVHLATPWLKRLEDKLHNMKAHRNFRLFLDMEINAK</sequence>
<dbReference type="GO" id="GO:0008569">
    <property type="term" value="F:minus-end-directed microtubule motor activity"/>
    <property type="evidence" value="ECO:0007669"/>
    <property type="project" value="InterPro"/>
</dbReference>
<dbReference type="Gene3D" id="3.40.50.300">
    <property type="entry name" value="P-loop containing nucleotide triphosphate hydrolases"/>
    <property type="match status" value="2"/>
</dbReference>
<dbReference type="Pfam" id="PF03028">
    <property type="entry name" value="Dynein_heavy"/>
    <property type="match status" value="1"/>
</dbReference>
<feature type="non-terminal residue" evidence="4">
    <location>
        <position position="812"/>
    </location>
</feature>
<name>A0A9N9JVM7_9GLOM</name>
<evidence type="ECO:0000259" key="1">
    <source>
        <dbReference type="Pfam" id="PF03028"/>
    </source>
</evidence>
<dbReference type="Proteomes" id="UP000789405">
    <property type="component" value="Unassembled WGS sequence"/>
</dbReference>
<dbReference type="GO" id="GO:0045505">
    <property type="term" value="F:dynein intermediate chain binding"/>
    <property type="evidence" value="ECO:0007669"/>
    <property type="project" value="InterPro"/>
</dbReference>
<organism evidence="4 5">
    <name type="scientific">Dentiscutata erythropus</name>
    <dbReference type="NCBI Taxonomy" id="1348616"/>
    <lineage>
        <taxon>Eukaryota</taxon>
        <taxon>Fungi</taxon>
        <taxon>Fungi incertae sedis</taxon>
        <taxon>Mucoromycota</taxon>
        <taxon>Glomeromycotina</taxon>
        <taxon>Glomeromycetes</taxon>
        <taxon>Diversisporales</taxon>
        <taxon>Gigasporaceae</taxon>
        <taxon>Dentiscutata</taxon>
    </lineage>
</organism>
<feature type="non-terminal residue" evidence="4">
    <location>
        <position position="1"/>
    </location>
</feature>
<evidence type="ECO:0000259" key="2">
    <source>
        <dbReference type="Pfam" id="PF12777"/>
    </source>
</evidence>
<dbReference type="GO" id="GO:0030286">
    <property type="term" value="C:dynein complex"/>
    <property type="evidence" value="ECO:0007669"/>
    <property type="project" value="InterPro"/>
</dbReference>
<feature type="domain" description="Dynein heavy chain coiled coil stalk" evidence="2">
    <location>
        <begin position="2"/>
        <end position="242"/>
    </location>
</feature>
<evidence type="ECO:0000259" key="3">
    <source>
        <dbReference type="Pfam" id="PF12781"/>
    </source>
</evidence>
<accession>A0A9N9JVM7</accession>
<dbReference type="PANTHER" id="PTHR45703">
    <property type="entry name" value="DYNEIN HEAVY CHAIN"/>
    <property type="match status" value="1"/>
</dbReference>
<reference evidence="4" key="1">
    <citation type="submission" date="2021-06" db="EMBL/GenBank/DDBJ databases">
        <authorList>
            <person name="Kallberg Y."/>
            <person name="Tangrot J."/>
            <person name="Rosling A."/>
        </authorList>
    </citation>
    <scope>NUCLEOTIDE SEQUENCE</scope>
    <source>
        <strain evidence="4">MA453B</strain>
    </source>
</reference>
<dbReference type="PANTHER" id="PTHR45703:SF36">
    <property type="entry name" value="DYNEIN HEAVY CHAIN, CYTOPLASMIC"/>
    <property type="match status" value="1"/>
</dbReference>
<dbReference type="InterPro" id="IPR035706">
    <property type="entry name" value="AAA_9"/>
</dbReference>
<dbReference type="GO" id="GO:0007018">
    <property type="term" value="P:microtubule-based movement"/>
    <property type="evidence" value="ECO:0007669"/>
    <property type="project" value="InterPro"/>
</dbReference>
<dbReference type="EMBL" id="CAJVPY010031155">
    <property type="protein sequence ID" value="CAG8796210.1"/>
    <property type="molecule type" value="Genomic_DNA"/>
</dbReference>
<dbReference type="GO" id="GO:0051959">
    <property type="term" value="F:dynein light intermediate chain binding"/>
    <property type="evidence" value="ECO:0007669"/>
    <property type="project" value="InterPro"/>
</dbReference>
<dbReference type="AlphaFoldDB" id="A0A9N9JVM7"/>
<dbReference type="Pfam" id="PF12781">
    <property type="entry name" value="AAA_9"/>
    <property type="match status" value="1"/>
</dbReference>
<comment type="caution">
    <text evidence="4">The sequence shown here is derived from an EMBL/GenBank/DDBJ whole genome shotgun (WGS) entry which is preliminary data.</text>
</comment>
<dbReference type="Gene3D" id="1.10.8.1220">
    <property type="match status" value="1"/>
</dbReference>
<dbReference type="Gene3D" id="1.20.920.20">
    <property type="match status" value="2"/>
</dbReference>
<dbReference type="InterPro" id="IPR026983">
    <property type="entry name" value="DHC"/>
</dbReference>
<dbReference type="FunFam" id="3.40.50.300:FF:000122">
    <property type="entry name" value="Cytoplasmic dynein 1 heavy chain"/>
    <property type="match status" value="1"/>
</dbReference>
<keyword evidence="5" id="KW-1185">Reference proteome</keyword>
<dbReference type="FunFam" id="1.10.8.1220:FF:000002">
    <property type="entry name" value="cytoplasmic dynein 1 heavy chain 1-like"/>
    <property type="match status" value="1"/>
</dbReference>
<dbReference type="Pfam" id="PF12777">
    <property type="entry name" value="MT"/>
    <property type="match status" value="1"/>
</dbReference>
<proteinExistence type="predicted"/>